<keyword evidence="3" id="KW-1185">Reference proteome</keyword>
<gene>
    <name evidence="2" type="ORF">CLV48_11718</name>
</gene>
<dbReference type="InterPro" id="IPR036390">
    <property type="entry name" value="WH_DNA-bd_sf"/>
</dbReference>
<dbReference type="GO" id="GO:1900376">
    <property type="term" value="P:regulation of secondary metabolite biosynthetic process"/>
    <property type="evidence" value="ECO:0007669"/>
    <property type="project" value="TreeGrafter"/>
</dbReference>
<dbReference type="GO" id="GO:0003700">
    <property type="term" value="F:DNA-binding transcription factor activity"/>
    <property type="evidence" value="ECO:0007669"/>
    <property type="project" value="InterPro"/>
</dbReference>
<dbReference type="SUPFAM" id="SSF46785">
    <property type="entry name" value="Winged helix' DNA-binding domain"/>
    <property type="match status" value="1"/>
</dbReference>
<organism evidence="2 3">
    <name type="scientific">Cecembia rubra</name>
    <dbReference type="NCBI Taxonomy" id="1485585"/>
    <lineage>
        <taxon>Bacteria</taxon>
        <taxon>Pseudomonadati</taxon>
        <taxon>Bacteroidota</taxon>
        <taxon>Cytophagia</taxon>
        <taxon>Cytophagales</taxon>
        <taxon>Cyclobacteriaceae</taxon>
        <taxon>Cecembia</taxon>
    </lineage>
</organism>
<feature type="binding site" evidence="1">
    <location>
        <position position="138"/>
    </location>
    <ligand>
        <name>Zn(2+)</name>
        <dbReference type="ChEBI" id="CHEBI:29105"/>
    </ligand>
</feature>
<dbReference type="Pfam" id="PF01475">
    <property type="entry name" value="FUR"/>
    <property type="match status" value="1"/>
</dbReference>
<evidence type="ECO:0000256" key="1">
    <source>
        <dbReference type="PIRSR" id="PIRSR602481-1"/>
    </source>
</evidence>
<name>A0A2P8DPX8_9BACT</name>
<comment type="caution">
    <text evidence="2">The sequence shown here is derived from an EMBL/GenBank/DDBJ whole genome shotgun (WGS) entry which is preliminary data.</text>
</comment>
<evidence type="ECO:0000313" key="3">
    <source>
        <dbReference type="Proteomes" id="UP000240708"/>
    </source>
</evidence>
<dbReference type="EMBL" id="PYGF01000017">
    <property type="protein sequence ID" value="PSK99232.1"/>
    <property type="molecule type" value="Genomic_DNA"/>
</dbReference>
<dbReference type="OrthoDB" id="594893at2"/>
<feature type="binding site" evidence="1">
    <location>
        <position position="135"/>
    </location>
    <ligand>
        <name>Zn(2+)</name>
        <dbReference type="ChEBI" id="CHEBI:29105"/>
    </ligand>
</feature>
<dbReference type="Proteomes" id="UP000240708">
    <property type="component" value="Unassembled WGS sequence"/>
</dbReference>
<dbReference type="RefSeq" id="WP_106568918.1">
    <property type="nucleotide sequence ID" value="NZ_PYGF01000017.1"/>
</dbReference>
<keyword evidence="1" id="KW-0862">Zinc</keyword>
<dbReference type="GO" id="GO:0000976">
    <property type="term" value="F:transcription cis-regulatory region binding"/>
    <property type="evidence" value="ECO:0007669"/>
    <property type="project" value="TreeGrafter"/>
</dbReference>
<keyword evidence="1" id="KW-0479">Metal-binding</keyword>
<feature type="binding site" evidence="1">
    <location>
        <position position="99"/>
    </location>
    <ligand>
        <name>Zn(2+)</name>
        <dbReference type="ChEBI" id="CHEBI:29105"/>
    </ligand>
</feature>
<dbReference type="GO" id="GO:0008270">
    <property type="term" value="F:zinc ion binding"/>
    <property type="evidence" value="ECO:0007669"/>
    <property type="project" value="TreeGrafter"/>
</dbReference>
<sequence>MAKSPTKILQEHKLRITSCRKEVLKTFLYKKSALSHSDLEDILKESFDRVTIYRTLKTFLETDLIHKVLDDSGATKYALCAHGHDGHHSHDHEHVHFKCEKCGRTICIDEISLPKVKLPDGFLGKEVNLLVTGICNKCS</sequence>
<dbReference type="PANTHER" id="PTHR33202:SF22">
    <property type="entry name" value="HYDROGEN PEROXIDE SENSITIVE REPRESSOR"/>
    <property type="match status" value="1"/>
</dbReference>
<protein>
    <submittedName>
        <fullName evidence="2">Fur family ferric uptake transcriptional regulator</fullName>
    </submittedName>
</protein>
<dbReference type="Gene3D" id="1.10.10.10">
    <property type="entry name" value="Winged helix-like DNA-binding domain superfamily/Winged helix DNA-binding domain"/>
    <property type="match status" value="1"/>
</dbReference>
<evidence type="ECO:0000313" key="2">
    <source>
        <dbReference type="EMBL" id="PSK99232.1"/>
    </source>
</evidence>
<proteinExistence type="predicted"/>
<feature type="binding site" evidence="1">
    <location>
        <position position="102"/>
    </location>
    <ligand>
        <name>Zn(2+)</name>
        <dbReference type="ChEBI" id="CHEBI:29105"/>
    </ligand>
</feature>
<dbReference type="PANTHER" id="PTHR33202">
    <property type="entry name" value="ZINC UPTAKE REGULATION PROTEIN"/>
    <property type="match status" value="1"/>
</dbReference>
<dbReference type="AlphaFoldDB" id="A0A2P8DPX8"/>
<dbReference type="InterPro" id="IPR036388">
    <property type="entry name" value="WH-like_DNA-bd_sf"/>
</dbReference>
<dbReference type="InterPro" id="IPR002481">
    <property type="entry name" value="FUR"/>
</dbReference>
<dbReference type="GO" id="GO:0045892">
    <property type="term" value="P:negative regulation of DNA-templated transcription"/>
    <property type="evidence" value="ECO:0007669"/>
    <property type="project" value="TreeGrafter"/>
</dbReference>
<comment type="cofactor">
    <cofactor evidence="1">
        <name>Zn(2+)</name>
        <dbReference type="ChEBI" id="CHEBI:29105"/>
    </cofactor>
    <text evidence="1">Binds 1 zinc ion per subunit.</text>
</comment>
<accession>A0A2P8DPX8</accession>
<reference evidence="2 3" key="1">
    <citation type="submission" date="2018-03" db="EMBL/GenBank/DDBJ databases">
        <title>Genomic Encyclopedia of Archaeal and Bacterial Type Strains, Phase II (KMG-II): from individual species to whole genera.</title>
        <authorList>
            <person name="Goeker M."/>
        </authorList>
    </citation>
    <scope>NUCLEOTIDE SEQUENCE [LARGE SCALE GENOMIC DNA]</scope>
    <source>
        <strain evidence="2 3">DSM 28057</strain>
    </source>
</reference>